<protein>
    <recommendedName>
        <fullName evidence="3">ParD-like antitoxin of type II toxin-antitoxin system</fullName>
    </recommendedName>
</protein>
<evidence type="ECO:0000313" key="1">
    <source>
        <dbReference type="EMBL" id="AJD50101.1"/>
    </source>
</evidence>
<evidence type="ECO:0000313" key="2">
    <source>
        <dbReference type="Proteomes" id="UP000006764"/>
    </source>
</evidence>
<dbReference type="AlphaFoldDB" id="A0A0B4XSC3"/>
<dbReference type="KEGG" id="apac:S7S_18445"/>
<dbReference type="InterPro" id="IPR021831">
    <property type="entry name" value="ParD-like"/>
</dbReference>
<keyword evidence="2" id="KW-1185">Reference proteome</keyword>
<dbReference type="RefSeq" id="WP_008734438.1">
    <property type="nucleotide sequence ID" value="NZ_CP004387.1"/>
</dbReference>
<dbReference type="STRING" id="391936.S7S_18445"/>
<accession>A0A0B4XSC3</accession>
<gene>
    <name evidence="1" type="ORF">S7S_18445</name>
</gene>
<sequence>MASPMRLDDALIRDAEAEARLNRRSLPKQIEFWADLGRRMARLVSPEDLIRIQLGLGRLTIEDTRSVSAEPEDVFASVDTLRERGELSAAVTRAPLAYQAVPGEPGVLEQISRDGRRVRGRFINGEFVPQG</sequence>
<organism evidence="1 2">
    <name type="scientific">Isoalcanivorax pacificus W11-5</name>
    <dbReference type="NCBI Taxonomy" id="391936"/>
    <lineage>
        <taxon>Bacteria</taxon>
        <taxon>Pseudomonadati</taxon>
        <taxon>Pseudomonadota</taxon>
        <taxon>Gammaproteobacteria</taxon>
        <taxon>Oceanospirillales</taxon>
        <taxon>Alcanivoracaceae</taxon>
        <taxon>Isoalcanivorax</taxon>
    </lineage>
</organism>
<name>A0A0B4XSC3_9GAMM</name>
<dbReference type="Pfam" id="PF11903">
    <property type="entry name" value="ParD_like"/>
    <property type="match status" value="1"/>
</dbReference>
<dbReference type="HOGENOM" id="CLU_1895186_0_0_6"/>
<dbReference type="EMBL" id="CP004387">
    <property type="protein sequence ID" value="AJD50101.1"/>
    <property type="molecule type" value="Genomic_DNA"/>
</dbReference>
<dbReference type="Proteomes" id="UP000006764">
    <property type="component" value="Chromosome"/>
</dbReference>
<evidence type="ECO:0008006" key="3">
    <source>
        <dbReference type="Google" id="ProtNLM"/>
    </source>
</evidence>
<dbReference type="OrthoDB" id="5422561at2"/>
<proteinExistence type="predicted"/>
<reference evidence="1 2" key="1">
    <citation type="journal article" date="2012" name="J. Bacteriol.">
        <title>Genome sequence of an alkane-degrading bacterium, Alcanivorax pacificus type strain W11-5, isolated from deep sea sediment.</title>
        <authorList>
            <person name="Lai Q."/>
            <person name="Shao Z."/>
        </authorList>
    </citation>
    <scope>NUCLEOTIDE SEQUENCE [LARGE SCALE GENOMIC DNA]</scope>
    <source>
        <strain evidence="1 2">W11-5</strain>
    </source>
</reference>